<organism evidence="1 2">
    <name type="scientific">Pseudomonas fluorescens</name>
    <dbReference type="NCBI Taxonomy" id="294"/>
    <lineage>
        <taxon>Bacteria</taxon>
        <taxon>Pseudomonadati</taxon>
        <taxon>Pseudomonadota</taxon>
        <taxon>Gammaproteobacteria</taxon>
        <taxon>Pseudomonadales</taxon>
        <taxon>Pseudomonadaceae</taxon>
        <taxon>Pseudomonas</taxon>
    </lineage>
</organism>
<name>A0A5E7CAU0_PSEFL</name>
<keyword evidence="1" id="KW-0489">Methyltransferase</keyword>
<evidence type="ECO:0000313" key="2">
    <source>
        <dbReference type="Proteomes" id="UP000337909"/>
    </source>
</evidence>
<dbReference type="EMBL" id="CABVHQ010000016">
    <property type="protein sequence ID" value="VVN92781.1"/>
    <property type="molecule type" value="Genomic_DNA"/>
</dbReference>
<dbReference type="EC" id="2.1.1.144" evidence="1"/>
<keyword evidence="1" id="KW-0808">Transferase</keyword>
<reference evidence="1 2" key="1">
    <citation type="submission" date="2019-09" db="EMBL/GenBank/DDBJ databases">
        <authorList>
            <person name="Chandra G."/>
            <person name="Truman W A."/>
        </authorList>
    </citation>
    <scope>NUCLEOTIDE SEQUENCE [LARGE SCALE GENOMIC DNA]</scope>
    <source>
        <strain evidence="1">PS691</strain>
    </source>
</reference>
<protein>
    <submittedName>
        <fullName evidence="1">Trans-aconitate 2-methyltransferase</fullName>
        <ecNumber evidence="1">2.1.1.144</ecNumber>
    </submittedName>
</protein>
<gene>
    <name evidence="1" type="primary">tam_2</name>
    <name evidence="1" type="ORF">PS691_01999</name>
</gene>
<accession>A0A5E7CAU0</accession>
<evidence type="ECO:0000313" key="1">
    <source>
        <dbReference type="EMBL" id="VVN92781.1"/>
    </source>
</evidence>
<dbReference type="AlphaFoldDB" id="A0A5E7CAU0"/>
<dbReference type="Gene3D" id="1.10.150.290">
    <property type="entry name" value="S-adenosyl-L-methionine-dependent methyltransferases"/>
    <property type="match status" value="1"/>
</dbReference>
<proteinExistence type="predicted"/>
<dbReference type="GO" id="GO:0032259">
    <property type="term" value="P:methylation"/>
    <property type="evidence" value="ECO:0007669"/>
    <property type="project" value="UniProtKB-KW"/>
</dbReference>
<dbReference type="GO" id="GO:0030798">
    <property type="term" value="F:trans-aconitate 2-methyltransferase activity"/>
    <property type="evidence" value="ECO:0007669"/>
    <property type="project" value="UniProtKB-EC"/>
</dbReference>
<dbReference type="Proteomes" id="UP000337909">
    <property type="component" value="Unassembled WGS sequence"/>
</dbReference>
<dbReference type="InterPro" id="IPR023149">
    <property type="entry name" value="Trans_acon_MeTrfase_C"/>
</dbReference>
<sequence>MADANSYYGLLRSSCARVDVWHTTYHHPLPGAAAVVEWFKGSGLRPFLDPLDEAEREEYLRRYTAAIEQAYPVLADGEVLLPFPRMFIVATR</sequence>